<dbReference type="HOGENOM" id="CLU_777430_0_0_1"/>
<evidence type="ECO:0000256" key="3">
    <source>
        <dbReference type="ARBA" id="ARBA00022729"/>
    </source>
</evidence>
<feature type="compositionally biased region" description="Basic residues" evidence="7">
    <location>
        <begin position="40"/>
        <end position="50"/>
    </location>
</feature>
<feature type="compositionally biased region" description="Low complexity" evidence="7">
    <location>
        <begin position="30"/>
        <end position="39"/>
    </location>
</feature>
<evidence type="ECO:0008006" key="11">
    <source>
        <dbReference type="Google" id="ProtNLM"/>
    </source>
</evidence>
<reference evidence="9 10" key="1">
    <citation type="journal article" date="2007" name="Nature">
        <title>Genome of the marsupial Monodelphis domestica reveals innovation in non-coding sequences.</title>
        <authorList>
            <person name="Mikkelsen T.S."/>
            <person name="Wakefield M.J."/>
            <person name="Aken B."/>
            <person name="Amemiya C.T."/>
            <person name="Chang J.L."/>
            <person name="Duke S."/>
            <person name="Garber M."/>
            <person name="Gentles A.J."/>
            <person name="Goodstadt L."/>
            <person name="Heger A."/>
            <person name="Jurka J."/>
            <person name="Kamal M."/>
            <person name="Mauceli E."/>
            <person name="Searle S.M."/>
            <person name="Sharpe T."/>
            <person name="Baker M.L."/>
            <person name="Batzer M.A."/>
            <person name="Benos P.V."/>
            <person name="Belov K."/>
            <person name="Clamp M."/>
            <person name="Cook A."/>
            <person name="Cuff J."/>
            <person name="Das R."/>
            <person name="Davidow L."/>
            <person name="Deakin J.E."/>
            <person name="Fazzari M.J."/>
            <person name="Glass J.L."/>
            <person name="Grabherr M."/>
            <person name="Greally J.M."/>
            <person name="Gu W."/>
            <person name="Hore T.A."/>
            <person name="Huttley G.A."/>
            <person name="Kleber M."/>
            <person name="Jirtle R.L."/>
            <person name="Koina E."/>
            <person name="Lee J.T."/>
            <person name="Mahony S."/>
            <person name="Marra M.A."/>
            <person name="Miller R.D."/>
            <person name="Nicholls R.D."/>
            <person name="Oda M."/>
            <person name="Papenfuss A.T."/>
            <person name="Parra Z.E."/>
            <person name="Pollock D.D."/>
            <person name="Ray D.A."/>
            <person name="Schein J.E."/>
            <person name="Speed T.P."/>
            <person name="Thompson K."/>
            <person name="VandeBerg J.L."/>
            <person name="Wade C.M."/>
            <person name="Walker J.A."/>
            <person name="Waters P.D."/>
            <person name="Webber C."/>
            <person name="Weidman J.R."/>
            <person name="Xie X."/>
            <person name="Zody M.C."/>
            <person name="Baldwin J."/>
            <person name="Abdouelleil A."/>
            <person name="Abdulkadir J."/>
            <person name="Abebe A."/>
            <person name="Abera B."/>
            <person name="Abreu J."/>
            <person name="Acer S.C."/>
            <person name="Aftuck L."/>
            <person name="Alexander A."/>
            <person name="An P."/>
            <person name="Anderson E."/>
            <person name="Anderson S."/>
            <person name="Arachi H."/>
            <person name="Azer M."/>
            <person name="Bachantsang P."/>
            <person name="Barry A."/>
            <person name="Bayul T."/>
            <person name="Berlin A."/>
            <person name="Bessette D."/>
            <person name="Bloom T."/>
            <person name="Bloom T."/>
            <person name="Boguslavskiy L."/>
            <person name="Bonnet C."/>
            <person name="Boukhgalter B."/>
            <person name="Bourzgui I."/>
            <person name="Brown A."/>
            <person name="Cahill P."/>
            <person name="Channer S."/>
            <person name="Cheshatsang Y."/>
            <person name="Chuda L."/>
            <person name="Citroen M."/>
            <person name="Collymore A."/>
            <person name="Cooke P."/>
            <person name="Costello M."/>
            <person name="D'Aco K."/>
            <person name="Daza R."/>
            <person name="De Haan G."/>
            <person name="DeGray S."/>
            <person name="DeMaso C."/>
            <person name="Dhargay N."/>
            <person name="Dooley K."/>
            <person name="Dooley E."/>
            <person name="Doricent M."/>
            <person name="Dorje P."/>
            <person name="Dorjee K."/>
            <person name="Dupes A."/>
            <person name="Elong R."/>
            <person name="Falk J."/>
            <person name="Farina A."/>
            <person name="Faro S."/>
            <person name="Ferguson D."/>
            <person name="Fisher S."/>
            <person name="Foley C.D."/>
            <person name="Franke A."/>
            <person name="Friedrich D."/>
            <person name="Gadbois L."/>
            <person name="Gearin G."/>
            <person name="Gearin C.R."/>
            <person name="Giannoukos G."/>
            <person name="Goode T."/>
            <person name="Graham J."/>
            <person name="Grandbois E."/>
            <person name="Grewal S."/>
            <person name="Gyaltsen K."/>
            <person name="Hafez N."/>
            <person name="Hagos B."/>
            <person name="Hall J."/>
            <person name="Henson C."/>
            <person name="Hollinger A."/>
            <person name="Honan T."/>
            <person name="Huard M.D."/>
            <person name="Hughes L."/>
            <person name="Hurhula B."/>
            <person name="Husby M.E."/>
            <person name="Kamat A."/>
            <person name="Kanga B."/>
            <person name="Kashin S."/>
            <person name="Khazanovich D."/>
            <person name="Kisner P."/>
            <person name="Lance K."/>
            <person name="Lara M."/>
            <person name="Lee W."/>
            <person name="Lennon N."/>
            <person name="Letendre F."/>
            <person name="LeVine R."/>
            <person name="Lipovsky A."/>
            <person name="Liu X."/>
            <person name="Liu J."/>
            <person name="Liu S."/>
            <person name="Lokyitsang T."/>
            <person name="Lokyitsang Y."/>
            <person name="Lubonja R."/>
            <person name="Lui A."/>
            <person name="MacDonald P."/>
            <person name="Magnisalis V."/>
            <person name="Maru K."/>
            <person name="Matthews C."/>
            <person name="McCusker W."/>
            <person name="McDonough S."/>
            <person name="Mehta T."/>
            <person name="Meldrim J."/>
            <person name="Meneus L."/>
            <person name="Mihai O."/>
            <person name="Mihalev A."/>
            <person name="Mihova T."/>
            <person name="Mittelman R."/>
            <person name="Mlenga V."/>
            <person name="Montmayeur A."/>
            <person name="Mulrain L."/>
            <person name="Navidi A."/>
            <person name="Naylor J."/>
            <person name="Negash T."/>
            <person name="Nguyen T."/>
            <person name="Nguyen N."/>
            <person name="Nicol R."/>
            <person name="Norbu C."/>
            <person name="Norbu N."/>
            <person name="Novod N."/>
            <person name="O'Neill B."/>
            <person name="Osman S."/>
            <person name="Markiewicz E."/>
            <person name="Oyono O.L."/>
            <person name="Patti C."/>
            <person name="Phunkhang P."/>
            <person name="Pierre F."/>
            <person name="Priest M."/>
            <person name="Raghuraman S."/>
            <person name="Rege F."/>
            <person name="Reyes R."/>
            <person name="Rise C."/>
            <person name="Rogov P."/>
            <person name="Ross K."/>
            <person name="Ryan E."/>
            <person name="Settipalli S."/>
            <person name="Shea T."/>
            <person name="Sherpa N."/>
            <person name="Shi L."/>
            <person name="Shih D."/>
            <person name="Sparrow T."/>
            <person name="Spaulding J."/>
            <person name="Stalker J."/>
            <person name="Stange-Thomann N."/>
            <person name="Stavropoulos S."/>
            <person name="Stone C."/>
            <person name="Strader C."/>
            <person name="Tesfaye S."/>
            <person name="Thomson T."/>
            <person name="Thoulutsang Y."/>
            <person name="Thoulutsang D."/>
            <person name="Topham K."/>
            <person name="Topping I."/>
            <person name="Tsamla T."/>
            <person name="Vassiliev H."/>
            <person name="Vo A."/>
            <person name="Wangchuk T."/>
            <person name="Wangdi T."/>
            <person name="Weiand M."/>
            <person name="Wilkinson J."/>
            <person name="Wilson A."/>
            <person name="Yadav S."/>
            <person name="Young G."/>
            <person name="Yu Q."/>
            <person name="Zembek L."/>
            <person name="Zhong D."/>
            <person name="Zimmer A."/>
            <person name="Zwirko Z."/>
            <person name="Jaffe D.B."/>
            <person name="Alvarez P."/>
            <person name="Brockman W."/>
            <person name="Butler J."/>
            <person name="Chin C."/>
            <person name="Gnerre S."/>
            <person name="MacCallum I."/>
            <person name="Graves J.A."/>
            <person name="Ponting C.P."/>
            <person name="Breen M."/>
            <person name="Samollow P.B."/>
            <person name="Lander E.S."/>
            <person name="Lindblad-Toh K."/>
        </authorList>
    </citation>
    <scope>NUCLEOTIDE SEQUENCE [LARGE SCALE GENOMIC DNA]</scope>
</reference>
<dbReference type="PANTHER" id="PTHR32178:SF8">
    <property type="entry name" value="PROTEIN FAM187B"/>
    <property type="match status" value="1"/>
</dbReference>
<keyword evidence="4 8" id="KW-1133">Transmembrane helix</keyword>
<protein>
    <recommendedName>
        <fullName evidence="11">Ig-like domain-containing protein</fullName>
    </recommendedName>
</protein>
<dbReference type="Proteomes" id="UP000002280">
    <property type="component" value="Chromosome 4"/>
</dbReference>
<organism evidence="9 10">
    <name type="scientific">Monodelphis domestica</name>
    <name type="common">Gray short-tailed opossum</name>
    <dbReference type="NCBI Taxonomy" id="13616"/>
    <lineage>
        <taxon>Eukaryota</taxon>
        <taxon>Metazoa</taxon>
        <taxon>Chordata</taxon>
        <taxon>Craniata</taxon>
        <taxon>Vertebrata</taxon>
        <taxon>Euteleostomi</taxon>
        <taxon>Mammalia</taxon>
        <taxon>Metatheria</taxon>
        <taxon>Didelphimorphia</taxon>
        <taxon>Didelphidae</taxon>
        <taxon>Monodelphis</taxon>
    </lineage>
</organism>
<evidence type="ECO:0000256" key="8">
    <source>
        <dbReference type="SAM" id="Phobius"/>
    </source>
</evidence>
<comment type="subcellular location">
    <subcellularLocation>
        <location evidence="1">Membrane</location>
        <topology evidence="1">Single-pass type I membrane protein</topology>
    </subcellularLocation>
</comment>
<proteinExistence type="predicted"/>
<keyword evidence="2 8" id="KW-0812">Transmembrane</keyword>
<dbReference type="InterPro" id="IPR039311">
    <property type="entry name" value="FAM187A/B"/>
</dbReference>
<reference evidence="9" key="2">
    <citation type="submission" date="2025-08" db="UniProtKB">
        <authorList>
            <consortium name="Ensembl"/>
        </authorList>
    </citation>
    <scope>IDENTIFICATION</scope>
</reference>
<evidence type="ECO:0000256" key="7">
    <source>
        <dbReference type="SAM" id="MobiDB-lite"/>
    </source>
</evidence>
<dbReference type="Ensembl" id="ENSMODT00000033161.3">
    <property type="protein sequence ID" value="ENSMODP00000031588.2"/>
    <property type="gene ID" value="ENSMODG00000023776.3"/>
</dbReference>
<sequence length="357" mass="39173">GTDGGGDPGPANSLRCPQPSGWIPEHQRASKSSSKGRGSAPRRRGFHPRGSRGAPVLPWGPGAAGAIGCWCASGAAAPRKSQVIPEVSGDLHLQHTSTDQSGTYHCQDEAGNTRVVYNVDFQDGTKLYVSHSELNQLPLKNQTVGNNNQWTLFTQWGPWQACNRCGIQGERKRVGLCYAKRSGQSELPCGLANLSPQGYHRGPELQIEGCFIRCGHSAADSTMVLYGTYQLEEEENSTVWLSCPFATIYRPVSWESDNTSPTWRQQLSLNKTGLVLDLPSGGSRLQVSISDTYRCYVARKLVGRFDPAWTHDPPRTLARSEIVRIYSVIEAVMVMAVLLLILLSFIQMCRTKLNTNI</sequence>
<keyword evidence="5 8" id="KW-0472">Membrane</keyword>
<keyword evidence="10" id="KW-1185">Reference proteome</keyword>
<evidence type="ECO:0000256" key="2">
    <source>
        <dbReference type="ARBA" id="ARBA00022692"/>
    </source>
</evidence>
<evidence type="ECO:0000313" key="10">
    <source>
        <dbReference type="Proteomes" id="UP000002280"/>
    </source>
</evidence>
<feature type="region of interest" description="Disordered" evidence="7">
    <location>
        <begin position="1"/>
        <end position="57"/>
    </location>
</feature>
<dbReference type="GO" id="GO:0016020">
    <property type="term" value="C:membrane"/>
    <property type="evidence" value="ECO:0007669"/>
    <property type="project" value="UniProtKB-SubCell"/>
</dbReference>
<name>F6RVZ5_MONDO</name>
<keyword evidence="6" id="KW-0325">Glycoprotein</keyword>
<dbReference type="GeneTree" id="ENSGT00530000063991"/>
<dbReference type="InParanoid" id="F6RVZ5"/>
<accession>F6RVZ5</accession>
<reference evidence="9" key="3">
    <citation type="submission" date="2025-09" db="UniProtKB">
        <authorList>
            <consortium name="Ensembl"/>
        </authorList>
    </citation>
    <scope>IDENTIFICATION</scope>
</reference>
<dbReference type="OMA" id="EACHVQC"/>
<dbReference type="PANTHER" id="PTHR32178">
    <property type="entry name" value="FAM187"/>
    <property type="match status" value="1"/>
</dbReference>
<feature type="transmembrane region" description="Helical" evidence="8">
    <location>
        <begin position="325"/>
        <end position="346"/>
    </location>
</feature>
<dbReference type="STRING" id="13616.ENSMODP00000031588"/>
<dbReference type="Bgee" id="ENSMODG00000023776">
    <property type="expression patterns" value="Expressed in spermatid and 17 other cell types or tissues"/>
</dbReference>
<dbReference type="AlphaFoldDB" id="F6RVZ5"/>
<evidence type="ECO:0000256" key="4">
    <source>
        <dbReference type="ARBA" id="ARBA00022989"/>
    </source>
</evidence>
<evidence type="ECO:0000256" key="5">
    <source>
        <dbReference type="ARBA" id="ARBA00023136"/>
    </source>
</evidence>
<dbReference type="eggNOG" id="ENOG502S0YJ">
    <property type="taxonomic scope" value="Eukaryota"/>
</dbReference>
<evidence type="ECO:0000256" key="1">
    <source>
        <dbReference type="ARBA" id="ARBA00004479"/>
    </source>
</evidence>
<keyword evidence="3" id="KW-0732">Signal</keyword>
<evidence type="ECO:0000313" key="9">
    <source>
        <dbReference type="Ensembl" id="ENSMODP00000031588.2"/>
    </source>
</evidence>
<evidence type="ECO:0000256" key="6">
    <source>
        <dbReference type="ARBA" id="ARBA00023180"/>
    </source>
</evidence>